<accession>A0A0D3JNJ6</accession>
<dbReference type="PaxDb" id="2903-EOD25081"/>
<name>A0A0D3JNJ6_EMIH1</name>
<feature type="region of interest" description="Disordered" evidence="1">
    <location>
        <begin position="304"/>
        <end position="324"/>
    </location>
</feature>
<feature type="region of interest" description="Disordered" evidence="1">
    <location>
        <begin position="233"/>
        <end position="254"/>
    </location>
</feature>
<evidence type="ECO:0000313" key="3">
    <source>
        <dbReference type="EnsemblProtists" id="EOD25081"/>
    </source>
</evidence>
<proteinExistence type="predicted"/>
<dbReference type="AlphaFoldDB" id="A0A0D3JNJ6"/>
<reference evidence="4" key="1">
    <citation type="journal article" date="2013" name="Nature">
        <title>Pan genome of the phytoplankton Emiliania underpins its global distribution.</title>
        <authorList>
            <person name="Read B.A."/>
            <person name="Kegel J."/>
            <person name="Klute M.J."/>
            <person name="Kuo A."/>
            <person name="Lefebvre S.C."/>
            <person name="Maumus F."/>
            <person name="Mayer C."/>
            <person name="Miller J."/>
            <person name="Monier A."/>
            <person name="Salamov A."/>
            <person name="Young J."/>
            <person name="Aguilar M."/>
            <person name="Claverie J.M."/>
            <person name="Frickenhaus S."/>
            <person name="Gonzalez K."/>
            <person name="Herman E.K."/>
            <person name="Lin Y.C."/>
            <person name="Napier J."/>
            <person name="Ogata H."/>
            <person name="Sarno A.F."/>
            <person name="Shmutz J."/>
            <person name="Schroeder D."/>
            <person name="de Vargas C."/>
            <person name="Verret F."/>
            <person name="von Dassow P."/>
            <person name="Valentin K."/>
            <person name="Van de Peer Y."/>
            <person name="Wheeler G."/>
            <person name="Dacks J.B."/>
            <person name="Delwiche C.F."/>
            <person name="Dyhrman S.T."/>
            <person name="Glockner G."/>
            <person name="John U."/>
            <person name="Richards T."/>
            <person name="Worden A.Z."/>
            <person name="Zhang X."/>
            <person name="Grigoriev I.V."/>
            <person name="Allen A.E."/>
            <person name="Bidle K."/>
            <person name="Borodovsky M."/>
            <person name="Bowler C."/>
            <person name="Brownlee C."/>
            <person name="Cock J.M."/>
            <person name="Elias M."/>
            <person name="Gladyshev V.N."/>
            <person name="Groth M."/>
            <person name="Guda C."/>
            <person name="Hadaegh A."/>
            <person name="Iglesias-Rodriguez M.D."/>
            <person name="Jenkins J."/>
            <person name="Jones B.M."/>
            <person name="Lawson T."/>
            <person name="Leese F."/>
            <person name="Lindquist E."/>
            <person name="Lobanov A."/>
            <person name="Lomsadze A."/>
            <person name="Malik S.B."/>
            <person name="Marsh M.E."/>
            <person name="Mackinder L."/>
            <person name="Mock T."/>
            <person name="Mueller-Roeber B."/>
            <person name="Pagarete A."/>
            <person name="Parker M."/>
            <person name="Probert I."/>
            <person name="Quesneville H."/>
            <person name="Raines C."/>
            <person name="Rensing S.A."/>
            <person name="Riano-Pachon D.M."/>
            <person name="Richier S."/>
            <person name="Rokitta S."/>
            <person name="Shiraiwa Y."/>
            <person name="Soanes D.M."/>
            <person name="van der Giezen M."/>
            <person name="Wahlund T.M."/>
            <person name="Williams B."/>
            <person name="Wilson W."/>
            <person name="Wolfe G."/>
            <person name="Wurch L.L."/>
        </authorList>
    </citation>
    <scope>NUCLEOTIDE SEQUENCE</scope>
</reference>
<dbReference type="RefSeq" id="XP_005777510.1">
    <property type="nucleotide sequence ID" value="XM_005777453.1"/>
</dbReference>
<organism evidence="3 4">
    <name type="scientific">Emiliania huxleyi (strain CCMP1516)</name>
    <dbReference type="NCBI Taxonomy" id="280463"/>
    <lineage>
        <taxon>Eukaryota</taxon>
        <taxon>Haptista</taxon>
        <taxon>Haptophyta</taxon>
        <taxon>Prymnesiophyceae</taxon>
        <taxon>Isochrysidales</taxon>
        <taxon>Noelaerhabdaceae</taxon>
        <taxon>Emiliania</taxon>
    </lineage>
</organism>
<evidence type="ECO:0000313" key="4">
    <source>
        <dbReference type="Proteomes" id="UP000013827"/>
    </source>
</evidence>
<dbReference type="GeneID" id="17270627"/>
<dbReference type="EnsemblProtists" id="EOD25081">
    <property type="protein sequence ID" value="EOD25081"/>
    <property type="gene ID" value="EMIHUDRAFT_206168"/>
</dbReference>
<dbReference type="Pfam" id="PF04695">
    <property type="entry name" value="Pex14_N"/>
    <property type="match status" value="1"/>
</dbReference>
<feature type="compositionally biased region" description="Gly residues" evidence="1">
    <location>
        <begin position="397"/>
        <end position="414"/>
    </location>
</feature>
<dbReference type="InterPro" id="IPR006785">
    <property type="entry name" value="Pex14_N"/>
</dbReference>
<dbReference type="InterPro" id="IPR036388">
    <property type="entry name" value="WH-like_DNA-bd_sf"/>
</dbReference>
<dbReference type="Proteomes" id="UP000013827">
    <property type="component" value="Unassembled WGS sequence"/>
</dbReference>
<dbReference type="KEGG" id="ehx:EMIHUDRAFT_206168"/>
<feature type="domain" description="Peroxisome membrane anchor protein Pex14p N-terminal" evidence="2">
    <location>
        <begin position="187"/>
        <end position="230"/>
    </location>
</feature>
<protein>
    <recommendedName>
        <fullName evidence="2">Peroxisome membrane anchor protein Pex14p N-terminal domain-containing protein</fullName>
    </recommendedName>
</protein>
<reference evidence="3" key="2">
    <citation type="submission" date="2024-10" db="UniProtKB">
        <authorList>
            <consortium name="EnsemblProtists"/>
        </authorList>
    </citation>
    <scope>IDENTIFICATION</scope>
</reference>
<keyword evidence="4" id="KW-1185">Reference proteome</keyword>
<evidence type="ECO:0000256" key="1">
    <source>
        <dbReference type="SAM" id="MobiDB-lite"/>
    </source>
</evidence>
<dbReference type="Gene3D" id="1.10.10.10">
    <property type="entry name" value="Winged helix-like DNA-binding domain superfamily/Winged helix DNA-binding domain"/>
    <property type="match status" value="1"/>
</dbReference>
<sequence>MASHRIGARLSGLSPEQLVAFIDEQAPLWSAAAVRVAEEHAARLVEQPEWVLSEVLLSPDLAPHILAQLPTTEHAVKGTGKSRRRHSVSAPASKPLDLSRLEAALSQSVDGSLSVATLAAATATGRHELLALVQNHPARLSVGPSVGGDLSIRLRGCGVVPAALRQPLAARVPLGGEGDQATREGDEALIRKAAKVLKNPRVAGTAVEERLGFLRSKGLSEAQIAAALERAGLAEPRQQPHPPRLGGGASCAAKRPTSGAAEAAAEAAAELCRGISGLPVGDEGLAPEGARAVGAAAAAAASESEATRAAAEEETAEQAAEQAAADMALARNATRGAGSDGGPSHGPGDGPLLSALRAVSTAFFTASALSALLPLLGSLLAGAAAASGRRPDADGGTAKGGGAKGGGAKGGGAGLATDRWTPEGPSSLCWSIARTDRMKLRRLICDGYLIPGLQQRLRGVEKSTLGVALVKPSQHHAERFLEPYEEVPDGRTCGFSMTTRDVVSAFC</sequence>
<evidence type="ECO:0000259" key="2">
    <source>
        <dbReference type="Pfam" id="PF04695"/>
    </source>
</evidence>
<feature type="region of interest" description="Disordered" evidence="1">
    <location>
        <begin position="73"/>
        <end position="93"/>
    </location>
</feature>
<dbReference type="HOGENOM" id="CLU_537982_0_0_1"/>
<feature type="region of interest" description="Disordered" evidence="1">
    <location>
        <begin position="387"/>
        <end position="419"/>
    </location>
</feature>